<dbReference type="HOGENOM" id="CLU_1142474_0_0_1"/>
<dbReference type="AlphaFoldDB" id="W9Y2D4"/>
<dbReference type="RefSeq" id="XP_007726057.1">
    <property type="nucleotide sequence ID" value="XM_007727867.1"/>
</dbReference>
<gene>
    <name evidence="4" type="ORF">A1O1_06993</name>
</gene>
<feature type="region of interest" description="Disordered" evidence="1">
    <location>
        <begin position="46"/>
        <end position="79"/>
    </location>
</feature>
<dbReference type="Proteomes" id="UP000019484">
    <property type="component" value="Unassembled WGS sequence"/>
</dbReference>
<dbReference type="GeneID" id="19161856"/>
<evidence type="ECO:0000313" key="5">
    <source>
        <dbReference type="Proteomes" id="UP000019484"/>
    </source>
</evidence>
<protein>
    <recommendedName>
        <fullName evidence="3">DUF7908 domain-containing protein</fullName>
    </recommendedName>
</protein>
<dbReference type="Pfam" id="PF25485">
    <property type="entry name" value="DUF7908"/>
    <property type="match status" value="1"/>
</dbReference>
<keyword evidence="2" id="KW-0732">Signal</keyword>
<feature type="signal peptide" evidence="2">
    <location>
        <begin position="1"/>
        <end position="19"/>
    </location>
</feature>
<dbReference type="EMBL" id="AMWN01000006">
    <property type="protein sequence ID" value="EXJ83371.1"/>
    <property type="molecule type" value="Genomic_DNA"/>
</dbReference>
<organism evidence="4 5">
    <name type="scientific">Capronia coronata CBS 617.96</name>
    <dbReference type="NCBI Taxonomy" id="1182541"/>
    <lineage>
        <taxon>Eukaryota</taxon>
        <taxon>Fungi</taxon>
        <taxon>Dikarya</taxon>
        <taxon>Ascomycota</taxon>
        <taxon>Pezizomycotina</taxon>
        <taxon>Eurotiomycetes</taxon>
        <taxon>Chaetothyriomycetidae</taxon>
        <taxon>Chaetothyriales</taxon>
        <taxon>Herpotrichiellaceae</taxon>
        <taxon>Capronia</taxon>
    </lineage>
</organism>
<name>W9Y2D4_9EURO</name>
<evidence type="ECO:0000256" key="1">
    <source>
        <dbReference type="SAM" id="MobiDB-lite"/>
    </source>
</evidence>
<keyword evidence="5" id="KW-1185">Reference proteome</keyword>
<dbReference type="STRING" id="1182541.W9Y2D4"/>
<evidence type="ECO:0000256" key="2">
    <source>
        <dbReference type="SAM" id="SignalP"/>
    </source>
</evidence>
<comment type="caution">
    <text evidence="4">The sequence shown here is derived from an EMBL/GenBank/DDBJ whole genome shotgun (WGS) entry which is preliminary data.</text>
</comment>
<accession>W9Y2D4</accession>
<sequence>MDRPVLLLLWLSLSYVSWAQPSLSIVTSVVYVTSTICPVPPSCLRSTSSVSSTSLPPSTTTNSPIETTTSTTSGAVASPTDDPFTIRVLTQDGGLQKRTYHYVAFDDSVAVTVDDLQDAALFYLTNGYLISDGMFIGVTNATGFQLLQKYGQPVNVSQGWTMGPDRGVSFHGALFTTEDGTADFCALPDGTLVMEITDSPDIYSDAELAALPNAVYDERRKFGSVGLDDQPGYWNNGNNDNDR</sequence>
<evidence type="ECO:0000313" key="4">
    <source>
        <dbReference type="EMBL" id="EXJ83371.1"/>
    </source>
</evidence>
<feature type="chain" id="PRO_5004934447" description="DUF7908 domain-containing protein" evidence="2">
    <location>
        <begin position="20"/>
        <end position="243"/>
    </location>
</feature>
<feature type="domain" description="DUF7908" evidence="3">
    <location>
        <begin position="79"/>
        <end position="201"/>
    </location>
</feature>
<dbReference type="InterPro" id="IPR057230">
    <property type="entry name" value="DUF7908"/>
</dbReference>
<proteinExistence type="predicted"/>
<reference evidence="4 5" key="1">
    <citation type="submission" date="2013-03" db="EMBL/GenBank/DDBJ databases">
        <title>The Genome Sequence of Capronia coronata CBS 617.96.</title>
        <authorList>
            <consortium name="The Broad Institute Genomics Platform"/>
            <person name="Cuomo C."/>
            <person name="de Hoog S."/>
            <person name="Gorbushina A."/>
            <person name="Walker B."/>
            <person name="Young S.K."/>
            <person name="Zeng Q."/>
            <person name="Gargeya S."/>
            <person name="Fitzgerald M."/>
            <person name="Haas B."/>
            <person name="Abouelleil A."/>
            <person name="Allen A.W."/>
            <person name="Alvarado L."/>
            <person name="Arachchi H.M."/>
            <person name="Berlin A.M."/>
            <person name="Chapman S.B."/>
            <person name="Gainer-Dewar J."/>
            <person name="Goldberg J."/>
            <person name="Griggs A."/>
            <person name="Gujja S."/>
            <person name="Hansen M."/>
            <person name="Howarth C."/>
            <person name="Imamovic A."/>
            <person name="Ireland A."/>
            <person name="Larimer J."/>
            <person name="McCowan C."/>
            <person name="Murphy C."/>
            <person name="Pearson M."/>
            <person name="Poon T.W."/>
            <person name="Priest M."/>
            <person name="Roberts A."/>
            <person name="Saif S."/>
            <person name="Shea T."/>
            <person name="Sisk P."/>
            <person name="Sykes S."/>
            <person name="Wortman J."/>
            <person name="Nusbaum C."/>
            <person name="Birren B."/>
        </authorList>
    </citation>
    <scope>NUCLEOTIDE SEQUENCE [LARGE SCALE GENOMIC DNA]</scope>
    <source>
        <strain evidence="4 5">CBS 617.96</strain>
    </source>
</reference>
<evidence type="ECO:0000259" key="3">
    <source>
        <dbReference type="Pfam" id="PF25485"/>
    </source>
</evidence>